<dbReference type="InterPro" id="IPR036388">
    <property type="entry name" value="WH-like_DNA-bd_sf"/>
</dbReference>
<organism evidence="3">
    <name type="scientific">uncultured Pyrinomonadaceae bacterium</name>
    <dbReference type="NCBI Taxonomy" id="2283094"/>
    <lineage>
        <taxon>Bacteria</taxon>
        <taxon>Pseudomonadati</taxon>
        <taxon>Acidobacteriota</taxon>
        <taxon>Blastocatellia</taxon>
        <taxon>Blastocatellales</taxon>
        <taxon>Pyrinomonadaceae</taxon>
        <taxon>environmental samples</taxon>
    </lineage>
</organism>
<dbReference type="PANTHER" id="PTHR42942:SF1">
    <property type="entry name" value="ALKYLTRANSFERASE-LIKE PROTEIN 1"/>
    <property type="match status" value="1"/>
</dbReference>
<evidence type="ECO:0000313" key="3">
    <source>
        <dbReference type="EMBL" id="CAA9413002.1"/>
    </source>
</evidence>
<evidence type="ECO:0000256" key="1">
    <source>
        <dbReference type="ARBA" id="ARBA00022763"/>
    </source>
</evidence>
<dbReference type="InterPro" id="IPR036217">
    <property type="entry name" value="MethylDNA_cys_MeTrfase_DNAb"/>
</dbReference>
<dbReference type="InterPro" id="IPR014048">
    <property type="entry name" value="MethylDNA_cys_MeTrfase_DNA-bd"/>
</dbReference>
<proteinExistence type="predicted"/>
<keyword evidence="1" id="KW-0227">DNA damage</keyword>
<evidence type="ECO:0000259" key="2">
    <source>
        <dbReference type="Pfam" id="PF01035"/>
    </source>
</evidence>
<dbReference type="InterPro" id="IPR052520">
    <property type="entry name" value="ATL_DNA_repair"/>
</dbReference>
<dbReference type="Gene3D" id="1.10.10.10">
    <property type="entry name" value="Winged helix-like DNA-binding domain superfamily/Winged helix DNA-binding domain"/>
    <property type="match status" value="1"/>
</dbReference>
<dbReference type="AlphaFoldDB" id="A0A6J4PKQ1"/>
<dbReference type="EMBL" id="CADCUR010000224">
    <property type="protein sequence ID" value="CAA9413002.1"/>
    <property type="molecule type" value="Genomic_DNA"/>
</dbReference>
<dbReference type="GO" id="GO:0003824">
    <property type="term" value="F:catalytic activity"/>
    <property type="evidence" value="ECO:0007669"/>
    <property type="project" value="InterPro"/>
</dbReference>
<dbReference type="GO" id="GO:0006281">
    <property type="term" value="P:DNA repair"/>
    <property type="evidence" value="ECO:0007669"/>
    <property type="project" value="InterPro"/>
</dbReference>
<dbReference type="Pfam" id="PF01035">
    <property type="entry name" value="DNA_binding_1"/>
    <property type="match status" value="1"/>
</dbReference>
<feature type="domain" description="Methylated-DNA-[protein]-cysteine S-methyltransferase DNA binding" evidence="2">
    <location>
        <begin position="11"/>
        <end position="91"/>
    </location>
</feature>
<dbReference type="SUPFAM" id="SSF46767">
    <property type="entry name" value="Methylated DNA-protein cysteine methyltransferase, C-terminal domain"/>
    <property type="match status" value="1"/>
</dbReference>
<reference evidence="3" key="1">
    <citation type="submission" date="2020-02" db="EMBL/GenBank/DDBJ databases">
        <authorList>
            <person name="Meier V. D."/>
        </authorList>
    </citation>
    <scope>NUCLEOTIDE SEQUENCE</scope>
    <source>
        <strain evidence="3">AVDCRST_MAG74</strain>
    </source>
</reference>
<dbReference type="PANTHER" id="PTHR42942">
    <property type="entry name" value="6-O-METHYLGUANINE DNA METHYLTRANSFERASE"/>
    <property type="match status" value="1"/>
</dbReference>
<protein>
    <submittedName>
        <fullName evidence="3">DNA base-flipping protein</fullName>
    </submittedName>
</protein>
<sequence length="124" mass="14087">MNDKQVNDSQYRERVYEIVREIPVGRVMTYGQIAGILGEGYTPRTVGYVMHGADTKETPWQRVINAQGACSTGKMTVPVNLQQQILEDEGVKFNEKGRCDLKIYQWSPESADDKEDDEQPSLFV</sequence>
<name>A0A6J4PKQ1_9BACT</name>
<dbReference type="CDD" id="cd06445">
    <property type="entry name" value="ATase"/>
    <property type="match status" value="1"/>
</dbReference>
<gene>
    <name evidence="3" type="ORF">AVDCRST_MAG74-2749</name>
</gene>
<accession>A0A6J4PKQ1</accession>